<name>A0A940NPL9_9BACI</name>
<organism evidence="2 3">
    <name type="scientific">Gottfriedia endophytica</name>
    <dbReference type="NCBI Taxonomy" id="2820819"/>
    <lineage>
        <taxon>Bacteria</taxon>
        <taxon>Bacillati</taxon>
        <taxon>Bacillota</taxon>
        <taxon>Bacilli</taxon>
        <taxon>Bacillales</taxon>
        <taxon>Bacillaceae</taxon>
        <taxon>Gottfriedia</taxon>
    </lineage>
</organism>
<dbReference type="Proteomes" id="UP000682134">
    <property type="component" value="Unassembled WGS sequence"/>
</dbReference>
<dbReference type="AlphaFoldDB" id="A0A940NPL9"/>
<sequence>MRKVRFTIVSVMSLISMLLFGAVAFAATDFTQFGFPKVIAQKKIEAGESAKISHGGIKIDIPEGAFSNDVIFQVLEGDNKRFQANAPDGETVIMNFAFRVIDSKTNEIIAKFNKPVIFSFKDKDVNEGSIYYNVKPDGSIMKNSVPAEIEGRTLTHGNGGAPVGWLITSPTNSIKK</sequence>
<keyword evidence="3" id="KW-1185">Reference proteome</keyword>
<reference evidence="2" key="1">
    <citation type="submission" date="2021-04" db="EMBL/GenBank/DDBJ databases">
        <title>Genome seq and assembly of Bacillus sp.</title>
        <authorList>
            <person name="Chhetri G."/>
        </authorList>
    </citation>
    <scope>NUCLEOTIDE SEQUENCE</scope>
    <source>
        <strain evidence="2">RG28</strain>
    </source>
</reference>
<dbReference type="EMBL" id="JAGIYQ010000003">
    <property type="protein sequence ID" value="MBP0724627.1"/>
    <property type="molecule type" value="Genomic_DNA"/>
</dbReference>
<comment type="caution">
    <text evidence="2">The sequence shown here is derived from an EMBL/GenBank/DDBJ whole genome shotgun (WGS) entry which is preliminary data.</text>
</comment>
<evidence type="ECO:0000313" key="2">
    <source>
        <dbReference type="EMBL" id="MBP0724627.1"/>
    </source>
</evidence>
<protein>
    <submittedName>
        <fullName evidence="2">Uncharacterized protein</fullName>
    </submittedName>
</protein>
<feature type="signal peptide" evidence="1">
    <location>
        <begin position="1"/>
        <end position="26"/>
    </location>
</feature>
<proteinExistence type="predicted"/>
<evidence type="ECO:0000313" key="3">
    <source>
        <dbReference type="Proteomes" id="UP000682134"/>
    </source>
</evidence>
<evidence type="ECO:0000256" key="1">
    <source>
        <dbReference type="SAM" id="SignalP"/>
    </source>
</evidence>
<keyword evidence="1" id="KW-0732">Signal</keyword>
<dbReference type="RefSeq" id="WP_209403357.1">
    <property type="nucleotide sequence ID" value="NZ_JAGIYQ010000003.1"/>
</dbReference>
<feature type="chain" id="PRO_5036921455" evidence="1">
    <location>
        <begin position="27"/>
        <end position="176"/>
    </location>
</feature>
<accession>A0A940NPL9</accession>
<gene>
    <name evidence="2" type="ORF">J5Y03_05430</name>
</gene>